<sequence>MHQTPENRIQKYRLILSGLAILIILNFKNSAVDYQRGFFDAASFLTKNHAFTTFPGELGKTPECAKHAQKKACGAITRKPERKIAHHRSACASNGKHMKYEDLRQYTGGPRDNQAAYIKNTGAKSPNTINTPFLRQTYNAKQGRITGSTD</sequence>
<keyword evidence="2" id="KW-1185">Reference proteome</keyword>
<proteinExistence type="predicted"/>
<reference evidence="2" key="1">
    <citation type="journal article" date="2019" name="Int. J. Syst. Evol. Microbiol.">
        <title>The Global Catalogue of Microorganisms (GCM) 10K type strain sequencing project: providing services to taxonomists for standard genome sequencing and annotation.</title>
        <authorList>
            <consortium name="The Broad Institute Genomics Platform"/>
            <consortium name="The Broad Institute Genome Sequencing Center for Infectious Disease"/>
            <person name="Wu L."/>
            <person name="Ma J."/>
        </authorList>
    </citation>
    <scope>NUCLEOTIDE SEQUENCE [LARGE SCALE GENOMIC DNA]</scope>
    <source>
        <strain evidence="2">CGMCC 1.19029</strain>
    </source>
</reference>
<protein>
    <submittedName>
        <fullName evidence="1">Uncharacterized protein</fullName>
    </submittedName>
</protein>
<gene>
    <name evidence="1" type="ORF">ACFO0J_16040</name>
</gene>
<dbReference type="EMBL" id="JBHSDY010000010">
    <property type="protein sequence ID" value="MFC4299554.1"/>
    <property type="molecule type" value="Genomic_DNA"/>
</dbReference>
<evidence type="ECO:0000313" key="2">
    <source>
        <dbReference type="Proteomes" id="UP001595756"/>
    </source>
</evidence>
<evidence type="ECO:0000313" key="1">
    <source>
        <dbReference type="EMBL" id="MFC4299554.1"/>
    </source>
</evidence>
<accession>A0ABV8S394</accession>
<organism evidence="1 2">
    <name type="scientific">Castellaniella hirudinis</name>
    <dbReference type="NCBI Taxonomy" id="1144617"/>
    <lineage>
        <taxon>Bacteria</taxon>
        <taxon>Pseudomonadati</taxon>
        <taxon>Pseudomonadota</taxon>
        <taxon>Betaproteobacteria</taxon>
        <taxon>Burkholderiales</taxon>
        <taxon>Alcaligenaceae</taxon>
        <taxon>Castellaniella</taxon>
    </lineage>
</organism>
<name>A0ABV8S394_9BURK</name>
<dbReference type="Proteomes" id="UP001595756">
    <property type="component" value="Unassembled WGS sequence"/>
</dbReference>
<dbReference type="RefSeq" id="WP_376814081.1">
    <property type="nucleotide sequence ID" value="NZ_JBHSDY010000010.1"/>
</dbReference>
<comment type="caution">
    <text evidence="1">The sequence shown here is derived from an EMBL/GenBank/DDBJ whole genome shotgun (WGS) entry which is preliminary data.</text>
</comment>